<feature type="compositionally biased region" description="Low complexity" evidence="10">
    <location>
        <begin position="1453"/>
        <end position="1462"/>
    </location>
</feature>
<dbReference type="Gene3D" id="1.25.40.10">
    <property type="entry name" value="Tetratricopeptide repeat domain"/>
    <property type="match status" value="1"/>
</dbReference>
<dbReference type="SMART" id="SM00028">
    <property type="entry name" value="TPR"/>
    <property type="match status" value="3"/>
</dbReference>
<dbReference type="GO" id="GO:0072686">
    <property type="term" value="C:mitotic spindle"/>
    <property type="evidence" value="ECO:0007669"/>
    <property type="project" value="TreeGrafter"/>
</dbReference>
<feature type="compositionally biased region" description="Low complexity" evidence="10">
    <location>
        <begin position="58"/>
        <end position="68"/>
    </location>
</feature>
<evidence type="ECO:0000256" key="7">
    <source>
        <dbReference type="ARBA" id="ARBA00022801"/>
    </source>
</evidence>
<dbReference type="GO" id="GO:0044732">
    <property type="term" value="C:mitotic spindle pole body"/>
    <property type="evidence" value="ECO:0007669"/>
    <property type="project" value="TreeGrafter"/>
</dbReference>
<evidence type="ECO:0000259" key="11">
    <source>
        <dbReference type="PROSITE" id="PS51700"/>
    </source>
</evidence>
<evidence type="ECO:0000313" key="12">
    <source>
        <dbReference type="EMBL" id="OGM50771.1"/>
    </source>
</evidence>
<evidence type="ECO:0000256" key="8">
    <source>
        <dbReference type="ARBA" id="ARBA00022829"/>
    </source>
</evidence>
<feature type="region of interest" description="Disordered" evidence="10">
    <location>
        <begin position="125"/>
        <end position="154"/>
    </location>
</feature>
<dbReference type="SUPFAM" id="SSF53474">
    <property type="entry name" value="alpha/beta-Hydrolases"/>
    <property type="match status" value="1"/>
</dbReference>
<dbReference type="GO" id="GO:0051307">
    <property type="term" value="P:meiotic chromosome separation"/>
    <property type="evidence" value="ECO:0007669"/>
    <property type="project" value="TreeGrafter"/>
</dbReference>
<dbReference type="NCBIfam" id="TIGR02821">
    <property type="entry name" value="fghA_ester_D"/>
    <property type="match status" value="1"/>
</dbReference>
<keyword evidence="13" id="KW-1185">Reference proteome</keyword>
<keyword evidence="8" id="KW-0159">Chromosome partition</keyword>
<protein>
    <recommendedName>
        <fullName evidence="5">S-formylglutathione hydrolase</fullName>
        <ecNumber evidence="3">3.1.2.12</ecNumber>
        <ecNumber evidence="4">3.4.22.49</ecNumber>
    </recommendedName>
</protein>
<gene>
    <name evidence="12" type="ORF">ABOM_000753</name>
</gene>
<dbReference type="InterPro" id="IPR019734">
    <property type="entry name" value="TPR_rpt"/>
</dbReference>
<dbReference type="Pfam" id="PF00756">
    <property type="entry name" value="Esterase"/>
    <property type="match status" value="1"/>
</dbReference>
<dbReference type="InterPro" id="IPR014186">
    <property type="entry name" value="S-formylglutathione_hydrol"/>
</dbReference>
<feature type="region of interest" description="Disordered" evidence="10">
    <location>
        <begin position="42"/>
        <end position="77"/>
    </location>
</feature>
<feature type="domain" description="Peptidase C50" evidence="11">
    <location>
        <begin position="1891"/>
        <end position="1986"/>
    </location>
</feature>
<keyword evidence="6" id="KW-0719">Serine esterase</keyword>
<comment type="catalytic activity">
    <reaction evidence="1">
        <text>All bonds known to be hydrolyzed by this endopeptidase have arginine in P1 and an acidic residue in P4. P6 is often occupied by an acidic residue or by a hydroxy-amino-acid residue, the phosphorylation of which enhances cleavage.</text>
        <dbReference type="EC" id="3.4.22.49"/>
    </reaction>
</comment>
<dbReference type="InterPro" id="IPR000801">
    <property type="entry name" value="Esterase-like"/>
</dbReference>
<dbReference type="STRING" id="109264.A0A1F8AGF2"/>
<dbReference type="PROSITE" id="PS51700">
    <property type="entry name" value="SEPARIN"/>
    <property type="match status" value="1"/>
</dbReference>
<dbReference type="GO" id="GO:0046294">
    <property type="term" value="P:formaldehyde catabolic process"/>
    <property type="evidence" value="ECO:0007669"/>
    <property type="project" value="InterPro"/>
</dbReference>
<evidence type="ECO:0000256" key="4">
    <source>
        <dbReference type="ARBA" id="ARBA00012489"/>
    </source>
</evidence>
<dbReference type="Proteomes" id="UP000179179">
    <property type="component" value="Unassembled WGS sequence"/>
</dbReference>
<evidence type="ECO:0000256" key="3">
    <source>
        <dbReference type="ARBA" id="ARBA00012479"/>
    </source>
</evidence>
<dbReference type="GeneID" id="34444143"/>
<dbReference type="EMBL" id="LYCR01000002">
    <property type="protein sequence ID" value="OGM50771.1"/>
    <property type="molecule type" value="Genomic_DNA"/>
</dbReference>
<proteinExistence type="inferred from homology"/>
<dbReference type="PANTHER" id="PTHR12792:SF0">
    <property type="entry name" value="SEPARIN"/>
    <property type="match status" value="1"/>
</dbReference>
<dbReference type="InterPro" id="IPR005314">
    <property type="entry name" value="Peptidase_C50"/>
</dbReference>
<dbReference type="GO" id="GO:0005634">
    <property type="term" value="C:nucleus"/>
    <property type="evidence" value="ECO:0007669"/>
    <property type="project" value="InterPro"/>
</dbReference>
<accession>A0A1F8AGF2</accession>
<evidence type="ECO:0000256" key="6">
    <source>
        <dbReference type="ARBA" id="ARBA00022487"/>
    </source>
</evidence>
<feature type="compositionally biased region" description="Low complexity" evidence="10">
    <location>
        <begin position="1346"/>
        <end position="1361"/>
    </location>
</feature>
<feature type="compositionally biased region" description="Basic and acidic residues" evidence="10">
    <location>
        <begin position="242"/>
        <end position="255"/>
    </location>
</feature>
<comment type="similarity">
    <text evidence="2">Belongs to the esterase D family.</text>
</comment>
<dbReference type="EC" id="3.1.2.12" evidence="3"/>
<dbReference type="InterPro" id="IPR029058">
    <property type="entry name" value="AB_hydrolase_fold"/>
</dbReference>
<reference evidence="12 13" key="1">
    <citation type="journal article" date="2016" name="Genome Biol. Evol.">
        <title>Draft genome sequence of an aflatoxigenic Aspergillus species, A. bombycis.</title>
        <authorList>
            <person name="Moore G.G."/>
            <person name="Mack B.M."/>
            <person name="Beltz S.B."/>
            <person name="Gilbert M.K."/>
        </authorList>
    </citation>
    <scope>NUCLEOTIDE SEQUENCE [LARGE SCALE GENOMIC DNA]</scope>
    <source>
        <strain evidence="13">NRRL 26010</strain>
    </source>
</reference>
<dbReference type="PANTHER" id="PTHR12792">
    <property type="entry name" value="EXTRA SPINDLE POLES 1-RELATED"/>
    <property type="match status" value="1"/>
</dbReference>
<evidence type="ECO:0000256" key="10">
    <source>
        <dbReference type="SAM" id="MobiDB-lite"/>
    </source>
</evidence>
<sequence length="2343" mass="258334">MAVTSLLSDSSVESVKQAVRSTSTCSNATVISLQTLFRGLSKTSPESDKTTVKRGTRTTKTTATSTRPKSSRGTKVSAQEAAINTVVEMDAARLSFQEKLVLATDVFNTTLKTLSDASKLSAKRDDAWARTACSSPSPSRGAKSPRKLKTSPEDELDSGLVAVAECASMALSSLRSLKGEHSGQQDGFPNMQMEQGACVLAGRYLSLGLNEMASKELRGLKRRLQQHLDSQATMRSKTTSRRKNEAQEEETTKERMSDLLTFANFDHAGPVLSILVPFQSNALRLIASEKKLATVQKVASSLQLSELSSPANVIVAATESGALTKDKAALQLQLLSNTVLSLAGVQQPPNHNTTRDRLKPSASLSLQLLSLEIRCMSWMLSGHTCDEGKEMWDPLTRYLANYSNHSKTIERAEFASIYKTIVRLQTAVANTQKRTTASLRDNVSVARIATILGQLAQEAGCFDEALKLFTEAVNPLSSGQCLLLATVRCKIASLHLQASKSSKPSLDKVTNVVSDATSSLSMPLKGSLSDLDELLVEAAKLKKFTMSAYGDLVTKAGEKNGIDLSKIYEYLPAFLRFLRRYVSRPSSSDKESKEDDLFLTRVRACRNIVLSAVDSALAVGKFSIMSQRPPWEDVLSALTDCQRLLTAIDIVDEEADPSVLDQIGAAFVRLSNLFWSRYLKEKERGKGYRELVPLVKHSANLLSSCSPEQRITGFAALKYERLAYLYMEGNRGAEAEQAFSQAIQEHIDTGVLDGLISSPNFPHRTSQDPKSNGFMLGRVLTAYLKLQLRLRGKSKSTGFFDDESQSLLVRGHIMEWQMGILAELHSHASSDEAFRSHFTCLVSKLLGLYDPEVYPIRRLRVVLGGLRSSLERPNCLESKVLHDLLEEGLEVMEAGDFAEDGTLATLATHLHNSVRLSVGLLQGDLQPETLNLMISLWTSLMRNCNDGASLVRYVGDVDYYLLQLKAVVDYTEIHGLWKLQLSTLELVLRVTELQEGGDFSEVIIVIARLVQQYCRLGYCKKAGDLLTRAEQYLGPNVSCLATLSHKLARVAYLIETGETEKAAANLSAARRLYESNQKKQDGSSCSVLAKIAWERLVADAAFMSSQLSFAQGVIKDALFFAKLSVRLNCRIWSKVEKISQKKQEKSLPVPIIAVGDSSELDNVVETMAKLDVSQANHTTTSVYTQGAPFWPHIGSHHTSLLNLASLSAHHGLFQDAIYYGEQALKINKTLNAPVRLINSQAQLGSHWILGGHISEGQELLTAAETLSKQLESSVELASLQMGLASLYRAQGHYRDELQALLEADRIMADFGSLDVSDAASVSSGVPELEDKMESLRIRPTSRRTKQPAATTRRTRATTSTRKPTKADAPPSKAAHTVTESQSLLQIRSDILRQQAACCRSLRDFEKASCLLDTPGNMQSPGTAIRNFASHAVYCVLPESTISLPSLQSPIKNTGTSKAATKTTARKPRAPARGTRSRAQTASEDFAVMLSKAGDCLNNVFTTATTVGSTLDSHSASRLMSRISMLSHVTAAESISAWSQPPANVNELGRIGAFTREHTAIDLDKQLAEYNDPLLWPTPSAMTADPEDLCSSRFAEEYIEILPDNWNVLSLSLSADRSEFIVSRLHQGRSPFLLRLPLKRGNSEEDEEEQFTFDDGREEMQELIKLANESSHAAKAQTDRQMKKDWWRNREALDRRMETLLQNVENVWFGGFRGIFSPLPHDTTSLARFASSFQTILDKHLPSRQKGGRAEGPRLTLHPNVLELFIGVADLDDQEDPEETLMDLLYFVVDILQFQGERNAYDEIDFDMMVVETLDAVRAYHDAASNRRGKPIPNHTVLVLDKSLHLFPWESLPCLQGFPVCRVPSLECLRDRVVQFQDKRNSDLSRGVGINRNSGTYILNPTGDLRTTQSTFEKDLSALQGWTGIMEREPSEDEFKRGLETTNLFLYFGHGSGAQYIRGRTVKRLEQCAVSFLMGCSSGTLTEAGEYEPYGTPMNYLHAGSPALVATLWDVTDKDIDRFAQSTFEKWGLFDSGSDGATLDEAVSQSRPALSITENHIMSVTTQATIASFGGKLLKLSHAATSTRCEMSFNLYLPPQAIQNPSQKVPVLIYLSGLTCTANNCSEKGFFQHGASKKGIAVLYPDTSPRGLNIQGEDDSWDFGTGAGFYVDATKAPYQGGYNMYTYVTEELPKTVFAAFPQLDESRVSITGHSMGGHGALTLFLRNPGKYKSVSAFAPISNPINCPWGQKAFGGYFGEDQQEKWKEHDATELVKKWKGPLDVLIDVGTGDNFYKQGQLLPENFEKAAKEAGVEGLKVRYQPDYDHSYYTMATFADDHVEHAAKYLFA</sequence>
<evidence type="ECO:0000256" key="2">
    <source>
        <dbReference type="ARBA" id="ARBA00005622"/>
    </source>
</evidence>
<organism evidence="12 13">
    <name type="scientific">Aspergillus bombycis</name>
    <dbReference type="NCBI Taxonomy" id="109264"/>
    <lineage>
        <taxon>Eukaryota</taxon>
        <taxon>Fungi</taxon>
        <taxon>Dikarya</taxon>
        <taxon>Ascomycota</taxon>
        <taxon>Pezizomycotina</taxon>
        <taxon>Eurotiomycetes</taxon>
        <taxon>Eurotiomycetidae</taxon>
        <taxon>Eurotiales</taxon>
        <taxon>Aspergillaceae</taxon>
        <taxon>Aspergillus</taxon>
    </lineage>
</organism>
<dbReference type="GO" id="GO:0052689">
    <property type="term" value="F:carboxylic ester hydrolase activity"/>
    <property type="evidence" value="ECO:0007669"/>
    <property type="project" value="UniProtKB-KW"/>
</dbReference>
<feature type="active site" description="Charge relay system" evidence="9">
    <location>
        <position position="2209"/>
    </location>
</feature>
<dbReference type="GO" id="GO:0004197">
    <property type="term" value="F:cysteine-type endopeptidase activity"/>
    <property type="evidence" value="ECO:0007669"/>
    <property type="project" value="InterPro"/>
</dbReference>
<feature type="active site" description="Charge relay system" evidence="9">
    <location>
        <position position="2286"/>
    </location>
</feature>
<dbReference type="SUPFAM" id="SSF48452">
    <property type="entry name" value="TPR-like"/>
    <property type="match status" value="1"/>
</dbReference>
<evidence type="ECO:0000256" key="5">
    <source>
        <dbReference type="ARBA" id="ARBA00016774"/>
    </source>
</evidence>
<feature type="region of interest" description="Disordered" evidence="10">
    <location>
        <begin position="1321"/>
        <end position="1380"/>
    </location>
</feature>
<dbReference type="InterPro" id="IPR030397">
    <property type="entry name" value="SEPARIN_core_dom"/>
</dbReference>
<name>A0A1F8AGF2_9EURO</name>
<comment type="caution">
    <text evidence="12">The sequence shown here is derived from an EMBL/GenBank/DDBJ whole genome shotgun (WGS) entry which is preliminary data.</text>
</comment>
<evidence type="ECO:0000256" key="9">
    <source>
        <dbReference type="PIRSR" id="PIRSR614186-1"/>
    </source>
</evidence>
<dbReference type="Gene3D" id="3.40.50.1820">
    <property type="entry name" value="alpha/beta hydrolase"/>
    <property type="match status" value="1"/>
</dbReference>
<feature type="region of interest" description="Disordered" evidence="10">
    <location>
        <begin position="225"/>
        <end position="255"/>
    </location>
</feature>
<dbReference type="GO" id="GO:0018738">
    <property type="term" value="F:S-formylglutathione hydrolase activity"/>
    <property type="evidence" value="ECO:0007669"/>
    <property type="project" value="UniProtKB-EC"/>
</dbReference>
<dbReference type="RefSeq" id="XP_022394488.1">
    <property type="nucleotide sequence ID" value="XM_022527883.1"/>
</dbReference>
<dbReference type="OrthoDB" id="10255632at2759"/>
<evidence type="ECO:0000313" key="13">
    <source>
        <dbReference type="Proteomes" id="UP000179179"/>
    </source>
</evidence>
<dbReference type="Pfam" id="PF03568">
    <property type="entry name" value="Separin_C"/>
    <property type="match status" value="1"/>
</dbReference>
<dbReference type="InterPro" id="IPR011990">
    <property type="entry name" value="TPR-like_helical_dom_sf"/>
</dbReference>
<feature type="region of interest" description="Disordered" evidence="10">
    <location>
        <begin position="1452"/>
        <end position="1480"/>
    </location>
</feature>
<feature type="compositionally biased region" description="Polar residues" evidence="10">
    <location>
        <begin position="227"/>
        <end position="237"/>
    </location>
</feature>
<evidence type="ECO:0000256" key="1">
    <source>
        <dbReference type="ARBA" id="ARBA00000451"/>
    </source>
</evidence>
<keyword evidence="7" id="KW-0378">Hydrolase</keyword>
<dbReference type="EC" id="3.4.22.49" evidence="4"/>
<dbReference type="GO" id="GO:0006508">
    <property type="term" value="P:proteolysis"/>
    <property type="evidence" value="ECO:0007669"/>
    <property type="project" value="InterPro"/>
</dbReference>
<dbReference type="GO" id="GO:0005737">
    <property type="term" value="C:cytoplasm"/>
    <property type="evidence" value="ECO:0007669"/>
    <property type="project" value="TreeGrafter"/>
</dbReference>
<dbReference type="FunFam" id="3.40.50.1820:FF:000002">
    <property type="entry name" value="S-formylglutathione hydrolase"/>
    <property type="match status" value="1"/>
</dbReference>
<feature type="active site" description="Charge relay system" evidence="9">
    <location>
        <position position="2321"/>
    </location>
</feature>